<organism evidence="2 3">
    <name type="scientific">Tahibacter soli</name>
    <dbReference type="NCBI Taxonomy" id="2983605"/>
    <lineage>
        <taxon>Bacteria</taxon>
        <taxon>Pseudomonadati</taxon>
        <taxon>Pseudomonadota</taxon>
        <taxon>Gammaproteobacteria</taxon>
        <taxon>Lysobacterales</taxon>
        <taxon>Rhodanobacteraceae</taxon>
        <taxon>Tahibacter</taxon>
    </lineage>
</organism>
<keyword evidence="3" id="KW-1185">Reference proteome</keyword>
<dbReference type="Pfam" id="PF00501">
    <property type="entry name" value="AMP-binding"/>
    <property type="match status" value="1"/>
</dbReference>
<dbReference type="CDD" id="cd05910">
    <property type="entry name" value="FACL_like_1"/>
    <property type="match status" value="1"/>
</dbReference>
<dbReference type="Proteomes" id="UP001139971">
    <property type="component" value="Unassembled WGS sequence"/>
</dbReference>
<dbReference type="RefSeq" id="WP_263541811.1">
    <property type="nucleotide sequence ID" value="NZ_JAOVZO020000018.1"/>
</dbReference>
<comment type="caution">
    <text evidence="2">The sequence shown here is derived from an EMBL/GenBank/DDBJ whole genome shotgun (WGS) entry which is preliminary data.</text>
</comment>
<dbReference type="EMBL" id="JAOVZO020000018">
    <property type="protein sequence ID" value="MDC8014172.1"/>
    <property type="molecule type" value="Genomic_DNA"/>
</dbReference>
<evidence type="ECO:0000313" key="3">
    <source>
        <dbReference type="Proteomes" id="UP001139971"/>
    </source>
</evidence>
<dbReference type="AlphaFoldDB" id="A0A9X4BKE3"/>
<sequence length="552" mass="58836">MDDIANIASALTASARAQPDAVALRIPVGRAQADGLPGYAEFTYAQLDRASDHAAAALTRAGIARGMKTALMVRPGRELFVLMYALFKLGAVPVLIDPGIDRRALKQCLAEAAPEAFVGIALAHVARLVLGWARRSVRIVVSVGSRFGWGGRTLDALRAETSPDGFAPAATRADELAAILFTSGSTGVPKGVEYRHRHFLAQVDLLREAFAIAPGRVNMPTFPPFALFDPALGSTSVIPDMDPTRPASADPRKLIAAIERYGVDMLFGSPALLDTLSRHCERHGVVLGSLRIVISAGAPVPQAVLARLRRCLDDAARIYTPYGATECLPLAVVESRELLSETRQATESGAGTCVGRPLAANTVRIIAIDDAPIADWSQVRQLAAGEVGEITVAGPTTTERYHARDAATAAAKIADGARIVHRMGDLGWFDTSGRLWFCGRKTQRVRAAGGDLYTEQAEPIFNTIAGVRRSALVGVGAAGAQVPVLCLELDADAGDNARERIDAEARNLARRYAHTRGIAHFLFHPGFPVDIRHNAKIGRERLAVWAAGQING</sequence>
<name>A0A9X4BKE3_9GAMM</name>
<dbReference type="PROSITE" id="PS00455">
    <property type="entry name" value="AMP_BINDING"/>
    <property type="match status" value="1"/>
</dbReference>
<reference evidence="2" key="1">
    <citation type="submission" date="2023-02" db="EMBL/GenBank/DDBJ databases">
        <title>Tahibacter soli sp. nov. isolated from soil.</title>
        <authorList>
            <person name="Baek J.H."/>
            <person name="Lee J.K."/>
            <person name="Choi D.G."/>
            <person name="Jeon C.O."/>
        </authorList>
    </citation>
    <scope>NUCLEOTIDE SEQUENCE</scope>
    <source>
        <strain evidence="2">BL</strain>
    </source>
</reference>
<dbReference type="PANTHER" id="PTHR43767">
    <property type="entry name" value="LONG-CHAIN-FATTY-ACID--COA LIGASE"/>
    <property type="match status" value="1"/>
</dbReference>
<dbReference type="PANTHER" id="PTHR43767:SF1">
    <property type="entry name" value="NONRIBOSOMAL PEPTIDE SYNTHASE PES1 (EUROFUNG)-RELATED"/>
    <property type="match status" value="1"/>
</dbReference>
<gene>
    <name evidence="2" type="ORF">OD750_016625</name>
</gene>
<protein>
    <submittedName>
        <fullName evidence="2">Fatty acid CoA ligase family protein</fullName>
    </submittedName>
</protein>
<dbReference type="SUPFAM" id="SSF56801">
    <property type="entry name" value="Acetyl-CoA synthetase-like"/>
    <property type="match status" value="1"/>
</dbReference>
<proteinExistence type="predicted"/>
<dbReference type="InterPro" id="IPR042099">
    <property type="entry name" value="ANL_N_sf"/>
</dbReference>
<evidence type="ECO:0000313" key="2">
    <source>
        <dbReference type="EMBL" id="MDC8014172.1"/>
    </source>
</evidence>
<dbReference type="InterPro" id="IPR050237">
    <property type="entry name" value="ATP-dep_AMP-bd_enzyme"/>
</dbReference>
<feature type="domain" description="AMP-dependent synthetase/ligase" evidence="1">
    <location>
        <begin position="13"/>
        <end position="401"/>
    </location>
</feature>
<dbReference type="NCBIfam" id="NF006754">
    <property type="entry name" value="PRK09274.1"/>
    <property type="match status" value="1"/>
</dbReference>
<dbReference type="InterPro" id="IPR020845">
    <property type="entry name" value="AMP-binding_CS"/>
</dbReference>
<accession>A0A9X4BKE3</accession>
<evidence type="ECO:0000259" key="1">
    <source>
        <dbReference type="Pfam" id="PF00501"/>
    </source>
</evidence>
<keyword evidence="2" id="KW-0436">Ligase</keyword>
<dbReference type="InterPro" id="IPR000873">
    <property type="entry name" value="AMP-dep_synth/lig_dom"/>
</dbReference>
<dbReference type="GO" id="GO:0016874">
    <property type="term" value="F:ligase activity"/>
    <property type="evidence" value="ECO:0007669"/>
    <property type="project" value="UniProtKB-KW"/>
</dbReference>
<dbReference type="Gene3D" id="3.40.50.12780">
    <property type="entry name" value="N-terminal domain of ligase-like"/>
    <property type="match status" value="1"/>
</dbReference>